<sequence>MDLIQPKIIQSPISGEPVKPRLKTYIRNQQEIVEAEYIDPASGSFIRKGIVSVRDISETKK</sequence>
<protein>
    <submittedName>
        <fullName evidence="1">Uncharacterized protein</fullName>
    </submittedName>
</protein>
<accession>A0A6J7X9F9</accession>
<name>A0A6J7X9F9_9CAUD</name>
<dbReference type="EMBL" id="LR798360">
    <property type="protein sequence ID" value="CAB5226387.1"/>
    <property type="molecule type" value="Genomic_DNA"/>
</dbReference>
<organism evidence="1">
    <name type="scientific">uncultured Caudovirales phage</name>
    <dbReference type="NCBI Taxonomy" id="2100421"/>
    <lineage>
        <taxon>Viruses</taxon>
        <taxon>Duplodnaviria</taxon>
        <taxon>Heunggongvirae</taxon>
        <taxon>Uroviricota</taxon>
        <taxon>Caudoviricetes</taxon>
        <taxon>Peduoviridae</taxon>
        <taxon>Maltschvirus</taxon>
        <taxon>Maltschvirus maltsch</taxon>
    </lineage>
</organism>
<evidence type="ECO:0000313" key="1">
    <source>
        <dbReference type="EMBL" id="CAB5226387.1"/>
    </source>
</evidence>
<reference evidence="1" key="1">
    <citation type="submission" date="2020-05" db="EMBL/GenBank/DDBJ databases">
        <authorList>
            <person name="Chiriac C."/>
            <person name="Salcher M."/>
            <person name="Ghai R."/>
            <person name="Kavagutti S V."/>
        </authorList>
    </citation>
    <scope>NUCLEOTIDE SEQUENCE</scope>
</reference>
<proteinExistence type="predicted"/>
<gene>
    <name evidence="1" type="ORF">UFOVP760_163</name>
</gene>